<gene>
    <name evidence="2" type="ORF">NP493_433g02011</name>
</gene>
<dbReference type="PROSITE" id="PS51144">
    <property type="entry name" value="ALPHA_CA_2"/>
    <property type="match status" value="1"/>
</dbReference>
<name>A0AAD9L094_RIDPI</name>
<accession>A0AAD9L094</accession>
<feature type="domain" description="Alpha-carbonic anhydrase" evidence="1">
    <location>
        <begin position="1"/>
        <end position="63"/>
    </location>
</feature>
<protein>
    <recommendedName>
        <fullName evidence="1">Alpha-carbonic anhydrase domain-containing protein</fullName>
    </recommendedName>
</protein>
<dbReference type="SUPFAM" id="SSF51069">
    <property type="entry name" value="Carbonic anhydrase"/>
    <property type="match status" value="1"/>
</dbReference>
<dbReference type="Gene3D" id="3.10.200.10">
    <property type="entry name" value="Alpha carbonic anhydrase"/>
    <property type="match status" value="1"/>
</dbReference>
<keyword evidence="3" id="KW-1185">Reference proteome</keyword>
<evidence type="ECO:0000259" key="1">
    <source>
        <dbReference type="PROSITE" id="PS51144"/>
    </source>
</evidence>
<proteinExistence type="predicted"/>
<dbReference type="InterPro" id="IPR001148">
    <property type="entry name" value="CA_dom"/>
</dbReference>
<dbReference type="Proteomes" id="UP001209878">
    <property type="component" value="Unassembled WGS sequence"/>
</dbReference>
<dbReference type="Pfam" id="PF00194">
    <property type="entry name" value="Carb_anhydrase"/>
    <property type="match status" value="1"/>
</dbReference>
<comment type="caution">
    <text evidence="2">The sequence shown here is derived from an EMBL/GenBank/DDBJ whole genome shotgun (WGS) entry which is preliminary data.</text>
</comment>
<evidence type="ECO:0000313" key="3">
    <source>
        <dbReference type="Proteomes" id="UP001209878"/>
    </source>
</evidence>
<sequence length="70" mass="7997">MTQPGCHETVTWVIINKPLYISRKQLATMRGLLQNEEGRPKVPMENNCRPPAPLHHRAVRTNINFAQPVP</sequence>
<reference evidence="2" key="1">
    <citation type="journal article" date="2023" name="Mol. Biol. Evol.">
        <title>Third-Generation Sequencing Reveals the Adaptive Role of the Epigenome in Three Deep-Sea Polychaetes.</title>
        <authorList>
            <person name="Perez M."/>
            <person name="Aroh O."/>
            <person name="Sun Y."/>
            <person name="Lan Y."/>
            <person name="Juniper S.K."/>
            <person name="Young C.R."/>
            <person name="Angers B."/>
            <person name="Qian P.Y."/>
        </authorList>
    </citation>
    <scope>NUCLEOTIDE SEQUENCE</scope>
    <source>
        <strain evidence="2">R07B-5</strain>
    </source>
</reference>
<dbReference type="InterPro" id="IPR036398">
    <property type="entry name" value="CA_dom_sf"/>
</dbReference>
<dbReference type="EMBL" id="JAODUO010000433">
    <property type="protein sequence ID" value="KAK2180651.1"/>
    <property type="molecule type" value="Genomic_DNA"/>
</dbReference>
<evidence type="ECO:0000313" key="2">
    <source>
        <dbReference type="EMBL" id="KAK2180651.1"/>
    </source>
</evidence>
<organism evidence="2 3">
    <name type="scientific">Ridgeia piscesae</name>
    <name type="common">Tubeworm</name>
    <dbReference type="NCBI Taxonomy" id="27915"/>
    <lineage>
        <taxon>Eukaryota</taxon>
        <taxon>Metazoa</taxon>
        <taxon>Spiralia</taxon>
        <taxon>Lophotrochozoa</taxon>
        <taxon>Annelida</taxon>
        <taxon>Polychaeta</taxon>
        <taxon>Sedentaria</taxon>
        <taxon>Canalipalpata</taxon>
        <taxon>Sabellida</taxon>
        <taxon>Siboglinidae</taxon>
        <taxon>Ridgeia</taxon>
    </lineage>
</organism>
<dbReference type="AlphaFoldDB" id="A0AAD9L094"/>